<feature type="region of interest" description="Disordered" evidence="1">
    <location>
        <begin position="279"/>
        <end position="299"/>
    </location>
</feature>
<name>A0A7S2H326_9EUKA</name>
<evidence type="ECO:0000313" key="2">
    <source>
        <dbReference type="EMBL" id="CAD9479083.1"/>
    </source>
</evidence>
<feature type="compositionally biased region" description="Polar residues" evidence="1">
    <location>
        <begin position="318"/>
        <end position="330"/>
    </location>
</feature>
<feature type="region of interest" description="Disordered" evidence="1">
    <location>
        <begin position="452"/>
        <end position="552"/>
    </location>
</feature>
<feature type="region of interest" description="Disordered" evidence="1">
    <location>
        <begin position="1"/>
        <end position="42"/>
    </location>
</feature>
<organism evidence="2">
    <name type="scientific">Haptolina brevifila</name>
    <dbReference type="NCBI Taxonomy" id="156173"/>
    <lineage>
        <taxon>Eukaryota</taxon>
        <taxon>Haptista</taxon>
        <taxon>Haptophyta</taxon>
        <taxon>Prymnesiophyceae</taxon>
        <taxon>Prymnesiales</taxon>
        <taxon>Prymnesiaceae</taxon>
        <taxon>Haptolina</taxon>
    </lineage>
</organism>
<protein>
    <submittedName>
        <fullName evidence="2">Uncharacterized protein</fullName>
    </submittedName>
</protein>
<evidence type="ECO:0000256" key="1">
    <source>
        <dbReference type="SAM" id="MobiDB-lite"/>
    </source>
</evidence>
<dbReference type="EMBL" id="HBGU01045273">
    <property type="protein sequence ID" value="CAD9479083.1"/>
    <property type="molecule type" value="Transcribed_RNA"/>
</dbReference>
<feature type="compositionally biased region" description="Low complexity" evidence="1">
    <location>
        <begin position="19"/>
        <end position="34"/>
    </location>
</feature>
<feature type="region of interest" description="Disordered" evidence="1">
    <location>
        <begin position="317"/>
        <end position="412"/>
    </location>
</feature>
<accession>A0A7S2H326</accession>
<gene>
    <name evidence="2" type="ORF">CBRE1094_LOCUS24650</name>
</gene>
<dbReference type="AlphaFoldDB" id="A0A7S2H326"/>
<reference evidence="2" key="1">
    <citation type="submission" date="2021-01" db="EMBL/GenBank/DDBJ databases">
        <authorList>
            <person name="Corre E."/>
            <person name="Pelletier E."/>
            <person name="Niang G."/>
            <person name="Scheremetjew M."/>
            <person name="Finn R."/>
            <person name="Kale V."/>
            <person name="Holt S."/>
            <person name="Cochrane G."/>
            <person name="Meng A."/>
            <person name="Brown T."/>
            <person name="Cohen L."/>
        </authorList>
    </citation>
    <scope>NUCLEOTIDE SEQUENCE</scope>
    <source>
        <strain evidence="2">UTEX LB 985</strain>
    </source>
</reference>
<sequence>MVDVHDSPAPRPASPRLMQPTAASVARAAATQQQHAPLRGGSADVLDYAQSVQVREEMRKQRIRNRSVDSNFSTSQSAFQDPADQWEGYIERCGHVNGKWDTNRRVNSAEARSRAHKTADRIFASADSAAPSAADSTFVDSHGQWVGEEVEAKLRGSAGVSSSSLWQSRDDMAVELKRKSGQAKTALRAIDNTIAAFTSGQSDGVYHLENLQTNGSADAAGMASKRLTSQRREIHGLLASDAPRPSTPPVLSGRPPLVDTNARVAGLTSAEMFENATKIHPRAPVRATDSGHASPIAGRSSCSLAADSAELHIDAVSKQGSAAQSDSCHQGSPRGRSPSMARRHGSPLLGVGERSDASPSRRSIRRQAPASAERSAPLFDSDRADASSGQLAESRQQQPSPARPASPSKCHRASSLLVATADVEPYAGQRSSAPRKPASAWEANHLWSEVRRAPRASGAKPNDAGGAGLSSSQLAAASTTLKYEQPPRRGPVAAQGAPEPSMSESSVAPAAAPAERASAPMASEGVVASEAAGRSSEAIGASTPTLKMEARPKPLSEVAAHEVQQARRSPVARLDLSALNKASSSADRVSPRWRQPASLCKAFSGAAGLSSEQSGVQQGQQCGVVSDTPPKQRPVSKTWQGSTTGVASTVFGAATETAPTRGSVERIAPGPLLSGRHGLASKSIANNRLASKTGQEAEGQHGAGGGCRRSASEPRRRPGSAGESCKDLIYGNVFDCATAEPPRRGERFCSPSLLRNVAGVATAAVCAGGRRMSSAASSAIGSSLGDFMGGGGDCGWRSASPRSATPPPFWRAAGARSNAASYTGMTTSMAPTSPHP</sequence>
<feature type="compositionally biased region" description="Low complexity" evidence="1">
    <location>
        <begin position="497"/>
        <end position="524"/>
    </location>
</feature>
<feature type="region of interest" description="Disordered" evidence="1">
    <location>
        <begin position="692"/>
        <end position="723"/>
    </location>
</feature>
<feature type="region of interest" description="Disordered" evidence="1">
    <location>
        <begin position="238"/>
        <end position="258"/>
    </location>
</feature>
<feature type="region of interest" description="Disordered" evidence="1">
    <location>
        <begin position="621"/>
        <end position="641"/>
    </location>
</feature>
<feature type="compositionally biased region" description="Low complexity" evidence="1">
    <location>
        <begin position="469"/>
        <end position="481"/>
    </location>
</feature>
<proteinExistence type="predicted"/>
<feature type="compositionally biased region" description="Low complexity" evidence="1">
    <location>
        <begin position="394"/>
        <end position="408"/>
    </location>
</feature>